<proteinExistence type="predicted"/>
<evidence type="ECO:0000313" key="2">
    <source>
        <dbReference type="Proteomes" id="UP000004324"/>
    </source>
</evidence>
<accession>I9LJN7</accession>
<protein>
    <submittedName>
        <fullName evidence="1">Uncharacterized protein</fullName>
    </submittedName>
</protein>
<dbReference type="AlphaFoldDB" id="I9LJN7"/>
<dbReference type="EMBL" id="AKVJ01000004">
    <property type="protein sequence ID" value="EIW20744.1"/>
    <property type="molecule type" value="Genomic_DNA"/>
</dbReference>
<sequence length="55" mass="6637">MPNKLQILSYIQCMKDNQTLKINLMKEFNQEKDVRKISVFLDEIMCLEKFIRGEK</sequence>
<dbReference type="PATRIC" id="fig|1149862.3.peg.231"/>
<gene>
    <name evidence="1" type="ORF">FB4_1956</name>
</gene>
<dbReference type="RefSeq" id="WP_007930562.1">
    <property type="nucleotide sequence ID" value="NZ_AKVJ01000004.1"/>
</dbReference>
<dbReference type="Proteomes" id="UP000004324">
    <property type="component" value="Unassembled WGS sequence"/>
</dbReference>
<organism evidence="1 2">
    <name type="scientific">Pelosinus fermentans B4</name>
    <dbReference type="NCBI Taxonomy" id="1149862"/>
    <lineage>
        <taxon>Bacteria</taxon>
        <taxon>Bacillati</taxon>
        <taxon>Bacillota</taxon>
        <taxon>Negativicutes</taxon>
        <taxon>Selenomonadales</taxon>
        <taxon>Sporomusaceae</taxon>
        <taxon>Pelosinus</taxon>
    </lineage>
</organism>
<comment type="caution">
    <text evidence="1">The sequence shown here is derived from an EMBL/GenBank/DDBJ whole genome shotgun (WGS) entry which is preliminary data.</text>
</comment>
<reference evidence="1 2" key="1">
    <citation type="journal article" date="2012" name="J. Bacteriol.">
        <title>Draft Genome Sequences for Two Metal-Reducing Pelosinus fermentans Strains Isolated from a Cr(VI)-Contaminated Site and for Type Strain R7.</title>
        <authorList>
            <person name="Brown S.D."/>
            <person name="Podar M."/>
            <person name="Klingeman D.M."/>
            <person name="Johnson C.M."/>
            <person name="Yang Z.K."/>
            <person name="Utturkar S.M."/>
            <person name="Land M.L."/>
            <person name="Mosher J.J."/>
            <person name="Hurt R.A.Jr."/>
            <person name="Phelps T.J."/>
            <person name="Palumbo A.V."/>
            <person name="Arkin A.P."/>
            <person name="Hazen T.C."/>
            <person name="Elias D.A."/>
        </authorList>
    </citation>
    <scope>NUCLEOTIDE SEQUENCE [LARGE SCALE GENOMIC DNA]</scope>
    <source>
        <strain evidence="1 2">B4</strain>
    </source>
</reference>
<name>I9LJN7_9FIRM</name>
<evidence type="ECO:0000313" key="1">
    <source>
        <dbReference type="EMBL" id="EIW20744.1"/>
    </source>
</evidence>
<keyword evidence="2" id="KW-1185">Reference proteome</keyword>